<dbReference type="EMBL" id="VXMH01000106">
    <property type="protein sequence ID" value="MYC97172.1"/>
    <property type="molecule type" value="Genomic_DNA"/>
</dbReference>
<feature type="region of interest" description="Disordered" evidence="1">
    <location>
        <begin position="291"/>
        <end position="310"/>
    </location>
</feature>
<dbReference type="InterPro" id="IPR036520">
    <property type="entry name" value="UPF0759_sf"/>
</dbReference>
<name>A0A6B1DCQ0_9CHLR</name>
<evidence type="ECO:0000313" key="2">
    <source>
        <dbReference type="EMBL" id="MYC97172.1"/>
    </source>
</evidence>
<dbReference type="PANTHER" id="PTHR30348:SF9">
    <property type="entry name" value="UPF0759 PROTEIN YECE"/>
    <property type="match status" value="1"/>
</dbReference>
<dbReference type="SUPFAM" id="SSF117396">
    <property type="entry name" value="TM1631-like"/>
    <property type="match status" value="1"/>
</dbReference>
<reference evidence="2" key="1">
    <citation type="submission" date="2019-09" db="EMBL/GenBank/DDBJ databases">
        <title>Characterisation of the sponge microbiome using genome-centric metagenomics.</title>
        <authorList>
            <person name="Engelberts J.P."/>
            <person name="Robbins S.J."/>
            <person name="De Goeij J.M."/>
            <person name="Aranda M."/>
            <person name="Bell S.C."/>
            <person name="Webster N.S."/>
        </authorList>
    </citation>
    <scope>NUCLEOTIDE SEQUENCE</scope>
    <source>
        <strain evidence="2">SB0661_bin_32</strain>
    </source>
</reference>
<proteinExistence type="predicted"/>
<dbReference type="PANTHER" id="PTHR30348">
    <property type="entry name" value="UNCHARACTERIZED PROTEIN YECE"/>
    <property type="match status" value="1"/>
</dbReference>
<evidence type="ECO:0000256" key="1">
    <source>
        <dbReference type="SAM" id="MobiDB-lite"/>
    </source>
</evidence>
<dbReference type="Gene3D" id="3.20.20.410">
    <property type="entry name" value="Protein of unknown function UPF0759"/>
    <property type="match status" value="1"/>
</dbReference>
<dbReference type="Pfam" id="PF01904">
    <property type="entry name" value="DUF72"/>
    <property type="match status" value="1"/>
</dbReference>
<accession>A0A6B1DCQ0</accession>
<feature type="compositionally biased region" description="Basic and acidic residues" evidence="1">
    <location>
        <begin position="10"/>
        <end position="24"/>
    </location>
</feature>
<sequence length="310" mass="34868">MALPFGRSESISDRNEKPMKAEKTGTLRVGTSSWSFPDWRGVFYRPQTPADQQLSFYAQQFNSVEANTSFYALPAPKTLLRWLEGVPEGFTFSLKAPREITHERRLVDVKQTTAAYLDVLRSLGPAAAPGLIQFPATFTRASDGRRLADFGDSLATSAAEIPLSVEVRAFDLMTTAFIRFLLERRIGFVAVERTGQPDTFANWQAAAESTATRLPCHIRLIGNDRDPLPDDKVIRRPQDELLDKWAKRIADLLKSGTDVFCYVHNPFEGHAPETVRRLRDRVSQYLPLPDWNPIVGPPDEEEDSGQLSLF</sequence>
<dbReference type="InterPro" id="IPR002763">
    <property type="entry name" value="DUF72"/>
</dbReference>
<feature type="region of interest" description="Disordered" evidence="1">
    <location>
        <begin position="1"/>
        <end position="24"/>
    </location>
</feature>
<organism evidence="2">
    <name type="scientific">Caldilineaceae bacterium SB0661_bin_32</name>
    <dbReference type="NCBI Taxonomy" id="2605255"/>
    <lineage>
        <taxon>Bacteria</taxon>
        <taxon>Bacillati</taxon>
        <taxon>Chloroflexota</taxon>
        <taxon>Caldilineae</taxon>
        <taxon>Caldilineales</taxon>
        <taxon>Caldilineaceae</taxon>
    </lineage>
</organism>
<gene>
    <name evidence="2" type="ORF">F4X14_19625</name>
</gene>
<protein>
    <submittedName>
        <fullName evidence="2">DUF72 domain-containing protein</fullName>
    </submittedName>
</protein>
<comment type="caution">
    <text evidence="2">The sequence shown here is derived from an EMBL/GenBank/DDBJ whole genome shotgun (WGS) entry which is preliminary data.</text>
</comment>
<dbReference type="AlphaFoldDB" id="A0A6B1DCQ0"/>